<dbReference type="RefSeq" id="WP_091975412.1">
    <property type="nucleotide sequence ID" value="NZ_CAUWDX010000028.1"/>
</dbReference>
<keyword evidence="1" id="KW-0472">Membrane</keyword>
<accession>A0A1H8HV87</accession>
<evidence type="ECO:0000313" key="2">
    <source>
        <dbReference type="EMBL" id="SEN59941.1"/>
    </source>
</evidence>
<feature type="transmembrane region" description="Helical" evidence="1">
    <location>
        <begin position="35"/>
        <end position="56"/>
    </location>
</feature>
<proteinExistence type="predicted"/>
<dbReference type="OrthoDB" id="1751751at2"/>
<dbReference type="EMBL" id="FODF01000006">
    <property type="protein sequence ID" value="SEN59941.1"/>
    <property type="molecule type" value="Genomic_DNA"/>
</dbReference>
<dbReference type="InterPro" id="IPR045584">
    <property type="entry name" value="Pilin-like"/>
</dbReference>
<protein>
    <submittedName>
        <fullName evidence="2">Type IV pilus assembly protein PilA</fullName>
    </submittedName>
</protein>
<organism evidence="2 3">
    <name type="scientific">Peptostreptococcus russellii</name>
    <dbReference type="NCBI Taxonomy" id="215200"/>
    <lineage>
        <taxon>Bacteria</taxon>
        <taxon>Bacillati</taxon>
        <taxon>Bacillota</taxon>
        <taxon>Clostridia</taxon>
        <taxon>Peptostreptococcales</taxon>
        <taxon>Peptostreptococcaceae</taxon>
        <taxon>Peptostreptococcus</taxon>
    </lineage>
</organism>
<evidence type="ECO:0000313" key="3">
    <source>
        <dbReference type="Proteomes" id="UP000199512"/>
    </source>
</evidence>
<evidence type="ECO:0000256" key="1">
    <source>
        <dbReference type="SAM" id="Phobius"/>
    </source>
</evidence>
<dbReference type="AlphaFoldDB" id="A0A1H8HV87"/>
<reference evidence="2 3" key="1">
    <citation type="submission" date="2016-10" db="EMBL/GenBank/DDBJ databases">
        <authorList>
            <person name="de Groot N.N."/>
        </authorList>
    </citation>
    <scope>NUCLEOTIDE SEQUENCE [LARGE SCALE GENOMIC DNA]</scope>
    <source>
        <strain evidence="2 3">Calf135</strain>
    </source>
</reference>
<dbReference type="NCBIfam" id="TIGR02532">
    <property type="entry name" value="IV_pilin_GFxxxE"/>
    <property type="match status" value="1"/>
</dbReference>
<dbReference type="PROSITE" id="PS00409">
    <property type="entry name" value="PROKAR_NTER_METHYL"/>
    <property type="match status" value="1"/>
</dbReference>
<dbReference type="InterPro" id="IPR012902">
    <property type="entry name" value="N_methyl_site"/>
</dbReference>
<gene>
    <name evidence="2" type="ORF">SAMN05216454_10691</name>
</gene>
<name>A0A1H8HV87_9FIRM</name>
<keyword evidence="3" id="KW-1185">Reference proteome</keyword>
<dbReference type="Proteomes" id="UP000199512">
    <property type="component" value="Unassembled WGS sequence"/>
</dbReference>
<dbReference type="SUPFAM" id="SSF54523">
    <property type="entry name" value="Pili subunits"/>
    <property type="match status" value="1"/>
</dbReference>
<keyword evidence="1" id="KW-1133">Transmembrane helix</keyword>
<dbReference type="Pfam" id="PF07963">
    <property type="entry name" value="N_methyl"/>
    <property type="match status" value="1"/>
</dbReference>
<keyword evidence="1" id="KW-0812">Transmembrane</keyword>
<dbReference type="STRING" id="215200.SAMN05216454_10691"/>
<dbReference type="Gene3D" id="3.30.700.10">
    <property type="entry name" value="Glycoprotein, Type 4 Pilin"/>
    <property type="match status" value="1"/>
</dbReference>
<sequence>MKAYIKNIKSKYRNIKISRQNREKINEDEHKSEGFTLIEMVIVVTIIGILSSIVALKYSGAQKIARENADYANASVIATAAYLSKENGDDEGIYTSTEKLKENKYLDRIPKVQSKKGEKFSIETGDDDLKVKVGAKTFYPKEEKEQE</sequence>